<dbReference type="Gene3D" id="3.40.1080.10">
    <property type="entry name" value="Glutaconate Coenzyme A-transferase"/>
    <property type="match status" value="1"/>
</dbReference>
<dbReference type="Proteomes" id="UP000326557">
    <property type="component" value="Unassembled WGS sequence"/>
</dbReference>
<evidence type="ECO:0000313" key="6">
    <source>
        <dbReference type="EMBL" id="VVN78892.1"/>
    </source>
</evidence>
<keyword evidence="5 6" id="KW-0808">Transferase</keyword>
<comment type="catalytic activity">
    <reaction evidence="1">
        <text>3-oxoadipate + succinyl-CoA = 3-oxoadipyl-CoA + succinate</text>
        <dbReference type="Rhea" id="RHEA:12048"/>
        <dbReference type="ChEBI" id="CHEBI:15775"/>
        <dbReference type="ChEBI" id="CHEBI:30031"/>
        <dbReference type="ChEBI" id="CHEBI:57292"/>
        <dbReference type="ChEBI" id="CHEBI:57348"/>
        <dbReference type="EC" id="2.8.3.6"/>
    </reaction>
</comment>
<reference evidence="6 7" key="1">
    <citation type="submission" date="2019-09" db="EMBL/GenBank/DDBJ databases">
        <authorList>
            <person name="Chandra G."/>
            <person name="Truman W A."/>
        </authorList>
    </citation>
    <scope>NUCLEOTIDE SEQUENCE [LARGE SCALE GENOMIC DNA]</scope>
    <source>
        <strain evidence="6">PS704</strain>
    </source>
</reference>
<dbReference type="EC" id="2.8.3.6" evidence="4"/>
<gene>
    <name evidence="6" type="primary">pcaJ</name>
    <name evidence="6" type="ORF">PS704_00935</name>
</gene>
<dbReference type="PANTHER" id="PTHR13707">
    <property type="entry name" value="KETOACID-COENZYME A TRANSFERASE"/>
    <property type="match status" value="1"/>
</dbReference>
<evidence type="ECO:0000256" key="1">
    <source>
        <dbReference type="ARBA" id="ARBA00001447"/>
    </source>
</evidence>
<sequence length="222" mass="23540">MDKDTRNAMAARVARDIPEGAYVNLGIGLPTLVANHLPQDKDIFLHSENGVLGRWVAAPPGEEDWDMINAGKEPIKPLPGVVFFHHADSFGMMRGGHLDVCVLGAFQVAANGDLANWHTGAPDAIPAVGGAMDLAIGAKRIFVMMDHLGKDGQSKFLANCSYPLTGLGCVSRVYTDLATLELTAEGVKVLELVGDTTAERLQELTPVPLDFSFVTAASAAGF</sequence>
<protein>
    <recommendedName>
        <fullName evidence="4">3-oxoadipate CoA-transferase</fullName>
        <ecNumber evidence="4">2.8.3.6</ecNumber>
    </recommendedName>
</protein>
<comment type="similarity">
    <text evidence="3">Belongs to the 3-oxoacid CoA-transferase subunit B family.</text>
</comment>
<dbReference type="EMBL" id="CABVHP010000002">
    <property type="protein sequence ID" value="VVN78892.1"/>
    <property type="molecule type" value="Genomic_DNA"/>
</dbReference>
<dbReference type="UniPathway" id="UPA00157">
    <property type="reaction ID" value="UER00262"/>
</dbReference>
<dbReference type="PANTHER" id="PTHR13707:SF57">
    <property type="entry name" value="SUCCINYL-COA:3-KETOACID COENZYME A TRANSFERASE SUBUNIT B-RELATED"/>
    <property type="match status" value="1"/>
</dbReference>
<dbReference type="InterPro" id="IPR004165">
    <property type="entry name" value="CoA_trans_fam_I"/>
</dbReference>
<dbReference type="PROSITE" id="PS01274">
    <property type="entry name" value="COA_TRANSF_2"/>
    <property type="match status" value="1"/>
</dbReference>
<evidence type="ECO:0000256" key="5">
    <source>
        <dbReference type="ARBA" id="ARBA00022679"/>
    </source>
</evidence>
<proteinExistence type="inferred from homology"/>
<evidence type="ECO:0000313" key="7">
    <source>
        <dbReference type="Proteomes" id="UP000326557"/>
    </source>
</evidence>
<name>A0A5E7AHH3_PSEFL</name>
<comment type="pathway">
    <text evidence="2">Aromatic compound metabolism; beta-ketoadipate pathway; acetyl-CoA and succinyl-CoA from 3-oxoadipate: step 1/2.</text>
</comment>
<dbReference type="SUPFAM" id="SSF100950">
    <property type="entry name" value="NagB/RpiA/CoA transferase-like"/>
    <property type="match status" value="1"/>
</dbReference>
<dbReference type="RefSeq" id="WP_150636696.1">
    <property type="nucleotide sequence ID" value="NZ_CABVHP010000002.1"/>
</dbReference>
<dbReference type="SMART" id="SM00882">
    <property type="entry name" value="CoA_trans"/>
    <property type="match status" value="1"/>
</dbReference>
<dbReference type="AlphaFoldDB" id="A0A5E7AHH3"/>
<evidence type="ECO:0000256" key="3">
    <source>
        <dbReference type="ARBA" id="ARBA00007047"/>
    </source>
</evidence>
<dbReference type="InterPro" id="IPR012791">
    <property type="entry name" value="3-oxoacid_CoA-transf_B"/>
</dbReference>
<dbReference type="NCBIfam" id="TIGR02428">
    <property type="entry name" value="pcaJ_scoB_fam"/>
    <property type="match status" value="1"/>
</dbReference>
<dbReference type="GO" id="GO:0042952">
    <property type="term" value="P:beta-ketoadipate pathway"/>
    <property type="evidence" value="ECO:0007669"/>
    <property type="project" value="UniProtKB-UniPathway"/>
</dbReference>
<evidence type="ECO:0000256" key="2">
    <source>
        <dbReference type="ARBA" id="ARBA00005114"/>
    </source>
</evidence>
<dbReference type="OrthoDB" id="9778604at2"/>
<dbReference type="Pfam" id="PF01144">
    <property type="entry name" value="CoA_trans"/>
    <property type="match status" value="1"/>
</dbReference>
<accession>A0A5E7AHH3</accession>
<dbReference type="GO" id="GO:0047569">
    <property type="term" value="F:3-oxoadipate CoA-transferase activity"/>
    <property type="evidence" value="ECO:0007669"/>
    <property type="project" value="UniProtKB-EC"/>
</dbReference>
<evidence type="ECO:0000256" key="4">
    <source>
        <dbReference type="ARBA" id="ARBA00012492"/>
    </source>
</evidence>
<dbReference type="InterPro" id="IPR037171">
    <property type="entry name" value="NagB/RpiA_transferase-like"/>
</dbReference>
<dbReference type="InterPro" id="IPR004164">
    <property type="entry name" value="CoA_transf_AS"/>
</dbReference>
<organism evidence="6 7">
    <name type="scientific">Pseudomonas fluorescens</name>
    <dbReference type="NCBI Taxonomy" id="294"/>
    <lineage>
        <taxon>Bacteria</taxon>
        <taxon>Pseudomonadati</taxon>
        <taxon>Pseudomonadota</taxon>
        <taxon>Gammaproteobacteria</taxon>
        <taxon>Pseudomonadales</taxon>
        <taxon>Pseudomonadaceae</taxon>
        <taxon>Pseudomonas</taxon>
    </lineage>
</organism>